<feature type="region of interest" description="Disordered" evidence="1">
    <location>
        <begin position="675"/>
        <end position="706"/>
    </location>
</feature>
<dbReference type="AlphaFoldDB" id="A0AAN6SYH2"/>
<feature type="compositionally biased region" description="Basic and acidic residues" evidence="1">
    <location>
        <begin position="99"/>
        <end position="119"/>
    </location>
</feature>
<feature type="region of interest" description="Disordered" evidence="1">
    <location>
        <begin position="718"/>
        <end position="747"/>
    </location>
</feature>
<dbReference type="Pfam" id="PF00004">
    <property type="entry name" value="AAA"/>
    <property type="match status" value="1"/>
</dbReference>
<dbReference type="InterPro" id="IPR003593">
    <property type="entry name" value="AAA+_ATPase"/>
</dbReference>
<keyword evidence="3" id="KW-0378">Hydrolase</keyword>
<dbReference type="PANTHER" id="PTHR23389">
    <property type="entry name" value="CHROMOSOME TRANSMISSION FIDELITY FACTOR 18"/>
    <property type="match status" value="1"/>
</dbReference>
<dbReference type="InterPro" id="IPR003959">
    <property type="entry name" value="ATPase_AAA_core"/>
</dbReference>
<accession>A0AAN6SYH2</accession>
<keyword evidence="4" id="KW-1185">Reference proteome</keyword>
<dbReference type="EMBL" id="MU863674">
    <property type="protein sequence ID" value="KAK4097484.1"/>
    <property type="molecule type" value="Genomic_DNA"/>
</dbReference>
<feature type="region of interest" description="Disordered" evidence="1">
    <location>
        <begin position="1204"/>
        <end position="1265"/>
    </location>
</feature>
<reference evidence="3" key="2">
    <citation type="submission" date="2023-05" db="EMBL/GenBank/DDBJ databases">
        <authorList>
            <consortium name="Lawrence Berkeley National Laboratory"/>
            <person name="Steindorff A."/>
            <person name="Hensen N."/>
            <person name="Bonometti L."/>
            <person name="Westerberg I."/>
            <person name="Brannstrom I.O."/>
            <person name="Guillou S."/>
            <person name="Cros-Aarteil S."/>
            <person name="Calhoun S."/>
            <person name="Haridas S."/>
            <person name="Kuo A."/>
            <person name="Mondo S."/>
            <person name="Pangilinan J."/>
            <person name="Riley R."/>
            <person name="Labutti K."/>
            <person name="Andreopoulos B."/>
            <person name="Lipzen A."/>
            <person name="Chen C."/>
            <person name="Yanf M."/>
            <person name="Daum C."/>
            <person name="Ng V."/>
            <person name="Clum A."/>
            <person name="Ohm R."/>
            <person name="Martin F."/>
            <person name="Silar P."/>
            <person name="Natvig D."/>
            <person name="Lalanne C."/>
            <person name="Gautier V."/>
            <person name="Ament-Velasquez S.L."/>
            <person name="Kruys A."/>
            <person name="Hutchinson M.I."/>
            <person name="Powell A.J."/>
            <person name="Barry K."/>
            <person name="Miller A.N."/>
            <person name="Grigoriev I.V."/>
            <person name="Debuchy R."/>
            <person name="Gladieux P."/>
            <person name="Thoren M.H."/>
            <person name="Johannesson H."/>
        </authorList>
    </citation>
    <scope>NUCLEOTIDE SEQUENCE</scope>
    <source>
        <strain evidence="3">CBS 757.83</strain>
    </source>
</reference>
<feature type="compositionally biased region" description="Polar residues" evidence="1">
    <location>
        <begin position="125"/>
        <end position="135"/>
    </location>
</feature>
<feature type="region of interest" description="Disordered" evidence="1">
    <location>
        <begin position="299"/>
        <end position="333"/>
    </location>
</feature>
<dbReference type="GO" id="GO:0003677">
    <property type="term" value="F:DNA binding"/>
    <property type="evidence" value="ECO:0007669"/>
    <property type="project" value="TreeGrafter"/>
</dbReference>
<feature type="compositionally biased region" description="Basic residues" evidence="1">
    <location>
        <begin position="1240"/>
        <end position="1254"/>
    </location>
</feature>
<organism evidence="3 4">
    <name type="scientific">Parathielavia hyrcaniae</name>
    <dbReference type="NCBI Taxonomy" id="113614"/>
    <lineage>
        <taxon>Eukaryota</taxon>
        <taxon>Fungi</taxon>
        <taxon>Dikarya</taxon>
        <taxon>Ascomycota</taxon>
        <taxon>Pezizomycotina</taxon>
        <taxon>Sordariomycetes</taxon>
        <taxon>Sordariomycetidae</taxon>
        <taxon>Sordariales</taxon>
        <taxon>Chaetomiaceae</taxon>
        <taxon>Parathielavia</taxon>
    </lineage>
</organism>
<dbReference type="CDD" id="cd00009">
    <property type="entry name" value="AAA"/>
    <property type="match status" value="1"/>
</dbReference>
<feature type="region of interest" description="Disordered" evidence="1">
    <location>
        <begin position="1"/>
        <end position="242"/>
    </location>
</feature>
<dbReference type="Gene3D" id="3.40.50.300">
    <property type="entry name" value="P-loop containing nucleotide triphosphate hydrolases"/>
    <property type="match status" value="1"/>
</dbReference>
<dbReference type="GO" id="GO:0016887">
    <property type="term" value="F:ATP hydrolysis activity"/>
    <property type="evidence" value="ECO:0007669"/>
    <property type="project" value="InterPro"/>
</dbReference>
<evidence type="ECO:0000313" key="4">
    <source>
        <dbReference type="Proteomes" id="UP001305647"/>
    </source>
</evidence>
<dbReference type="Proteomes" id="UP001305647">
    <property type="component" value="Unassembled WGS sequence"/>
</dbReference>
<feature type="region of interest" description="Disordered" evidence="1">
    <location>
        <begin position="261"/>
        <end position="281"/>
    </location>
</feature>
<dbReference type="InterPro" id="IPR027417">
    <property type="entry name" value="P-loop_NTPase"/>
</dbReference>
<dbReference type="GO" id="GO:0005634">
    <property type="term" value="C:nucleus"/>
    <property type="evidence" value="ECO:0007669"/>
    <property type="project" value="TreeGrafter"/>
</dbReference>
<dbReference type="GO" id="GO:0005524">
    <property type="term" value="F:ATP binding"/>
    <property type="evidence" value="ECO:0007669"/>
    <property type="project" value="InterPro"/>
</dbReference>
<dbReference type="SMART" id="SM00382">
    <property type="entry name" value="AAA"/>
    <property type="match status" value="1"/>
</dbReference>
<evidence type="ECO:0000256" key="1">
    <source>
        <dbReference type="SAM" id="MobiDB-lite"/>
    </source>
</evidence>
<dbReference type="SUPFAM" id="SSF52540">
    <property type="entry name" value="P-loop containing nucleoside triphosphate hydrolases"/>
    <property type="match status" value="1"/>
</dbReference>
<gene>
    <name evidence="3" type="ORF">N658DRAFT_500374</name>
</gene>
<evidence type="ECO:0000259" key="2">
    <source>
        <dbReference type="SMART" id="SM00382"/>
    </source>
</evidence>
<proteinExistence type="predicted"/>
<dbReference type="PANTHER" id="PTHR23389:SF21">
    <property type="entry name" value="ATPASE FAMILY AAA DOMAIN-CONTAINING PROTEIN 5"/>
    <property type="match status" value="1"/>
</dbReference>
<name>A0AAN6SYH2_9PEZI</name>
<feature type="compositionally biased region" description="Basic and acidic residues" evidence="1">
    <location>
        <begin position="136"/>
        <end position="147"/>
    </location>
</feature>
<reference evidence="3" key="1">
    <citation type="journal article" date="2023" name="Mol. Phylogenet. Evol.">
        <title>Genome-scale phylogeny and comparative genomics of the fungal order Sordariales.</title>
        <authorList>
            <person name="Hensen N."/>
            <person name="Bonometti L."/>
            <person name="Westerberg I."/>
            <person name="Brannstrom I.O."/>
            <person name="Guillou S."/>
            <person name="Cros-Aarteil S."/>
            <person name="Calhoun S."/>
            <person name="Haridas S."/>
            <person name="Kuo A."/>
            <person name="Mondo S."/>
            <person name="Pangilinan J."/>
            <person name="Riley R."/>
            <person name="LaButti K."/>
            <person name="Andreopoulos B."/>
            <person name="Lipzen A."/>
            <person name="Chen C."/>
            <person name="Yan M."/>
            <person name="Daum C."/>
            <person name="Ng V."/>
            <person name="Clum A."/>
            <person name="Steindorff A."/>
            <person name="Ohm R.A."/>
            <person name="Martin F."/>
            <person name="Silar P."/>
            <person name="Natvig D.O."/>
            <person name="Lalanne C."/>
            <person name="Gautier V."/>
            <person name="Ament-Velasquez S.L."/>
            <person name="Kruys A."/>
            <person name="Hutchinson M.I."/>
            <person name="Powell A.J."/>
            <person name="Barry K."/>
            <person name="Miller A.N."/>
            <person name="Grigoriev I.V."/>
            <person name="Debuchy R."/>
            <person name="Gladieux P."/>
            <person name="Hiltunen Thoren M."/>
            <person name="Johannesson H."/>
        </authorList>
    </citation>
    <scope>NUCLEOTIDE SEQUENCE</scope>
    <source>
        <strain evidence="3">CBS 757.83</strain>
    </source>
</reference>
<feature type="compositionally biased region" description="Polar residues" evidence="1">
    <location>
        <begin position="1229"/>
        <end position="1239"/>
    </location>
</feature>
<comment type="caution">
    <text evidence="3">The sequence shown here is derived from an EMBL/GenBank/DDBJ whole genome shotgun (WGS) entry which is preliminary data.</text>
</comment>
<feature type="domain" description="AAA+ ATPase" evidence="2">
    <location>
        <begin position="623"/>
        <end position="818"/>
    </location>
</feature>
<protein>
    <submittedName>
        <fullName evidence="3">P-loop containing nucleoside triphosphate hydrolase protein</fullName>
    </submittedName>
</protein>
<evidence type="ECO:0000313" key="3">
    <source>
        <dbReference type="EMBL" id="KAK4097484.1"/>
    </source>
</evidence>
<feature type="compositionally biased region" description="Low complexity" evidence="1">
    <location>
        <begin position="718"/>
        <end position="729"/>
    </location>
</feature>
<sequence length="1265" mass="137868">MGALAVLNMTDHAPSTDPATRRPVHPFFAQKRSGYPVAEELLVNHVPTPNEAPEDDDTGTNPGARRGRRRKADQETKEEETETRPRPRKRTRSSASEGIENHFVKLGKGSESKKPKDTKSSSTDAVSPTNQTSSHTVHELNHCKNDSPTDIPVADSPSIEPKPAEANCVSKPTPATSAAEASLTKPKKLLRFNPKTGTIGSPPKPKAPKAAAEDPGDIETKPSGRRGRKPTSKIVHVSYGSDPESRAKLGNLISTILSGQAQRPHPNFGQLPKGGKTTSPKASKITHPFFLGQTKTACPAPADTKPDKTPSDPAKAPTKHFSSTPCSPKKTRSAPAFKMSMPQFGVKSLGLKFPGAKLPAWPWQGMVHVRGDGAEVFDHDTGTIPLCSRKSKGNAVKISPSESVIRLITQSTDVPEMEVAVRNINTDAVIPPPTELRLPQKHFESGSKLQSRILPELKTFRSSPTKSLVPRKRSSLENDGTVGVPPQLSRLFNSISSSLSAFDMSQCETATWAQKYAPISAVEVLQPGREAFLLRDWLQALMVRSVDTGSVESDKSKAGSKAKGAGAAKKKRRKKLDGFIVSSEDEEDELYELSDEDDAWAPSGSRGILRKTVVRSANQAKGTANTLVMSGPHGCGKTAAVHAVAKELGFEVFEINASSRRGGKDVLEKIGDMTRNHHVQQHQSTAVPDEEDPAAEDNTAKDIKAGKQSTMQAFFKAKTTGAKTKQSAKPAARGSQNETKKEPPKTQRQSLILLEEVDILYDEDKQFWTTVVGLIAQAKRPFIMTCNDETLVPLHTLKLHGIFRLSTPPRDLSIDRLLLIAANEGHALSRQSVEQLYDSRRQDLRAAAMDLQYWCQIGVGDRRGGFDWFYPRWPKGVDLDENKEVVRVVSQDTYRPGMNLLGRDSIADPKQGPREVEEEVLRQTWHLWGLDIGDWQDSVGLESWAGGLGLDIATSADRRCALEAYGDLADAISAADMCSSKAFAAFKEEAMDATQPELLAKAREDFVLGISHLDAPIITHHDTLTTSIAFTVKSLAKSSLQLRTRRLSRQPAQALSALDEGQAIQCLQASFTSTLPGTPAINRMDFALAFDPIATADTSPLQPLSYLEPSVFDRNLRLIALDVAPFVRGIVAYDSRLQRQRLKMSSLVCEGGKPAQGTKRMRTTRSAFSALEGGSRSTTRGERWFKADVNPYLVAQTAGWGWNSFGPDDMETTPEKSVRSSAKKGCSPGISSPETTPTKTVKKAVLKGRKRKKVLRDDDEGDELA</sequence>